<organism evidence="9 10">
    <name type="scientific">Sodiomyces alkalinus (strain CBS 110278 / VKM F-3762 / F11)</name>
    <name type="common">Alkaliphilic filamentous fungus</name>
    <dbReference type="NCBI Taxonomy" id="1314773"/>
    <lineage>
        <taxon>Eukaryota</taxon>
        <taxon>Fungi</taxon>
        <taxon>Dikarya</taxon>
        <taxon>Ascomycota</taxon>
        <taxon>Pezizomycotina</taxon>
        <taxon>Sordariomycetes</taxon>
        <taxon>Hypocreomycetidae</taxon>
        <taxon>Glomerellales</taxon>
        <taxon>Plectosphaerellaceae</taxon>
        <taxon>Sodiomyces</taxon>
    </lineage>
</organism>
<dbReference type="InterPro" id="IPR025718">
    <property type="entry name" value="SAP30_Sin3-bd"/>
</dbReference>
<keyword evidence="5" id="KW-0804">Transcription</keyword>
<keyword evidence="3" id="KW-0678">Repressor</keyword>
<keyword evidence="4" id="KW-0805">Transcription regulation</keyword>
<evidence type="ECO:0000259" key="8">
    <source>
        <dbReference type="Pfam" id="PF13867"/>
    </source>
</evidence>
<accession>A0A3N2Q172</accession>
<dbReference type="EMBL" id="ML119052">
    <property type="protein sequence ID" value="ROT40509.1"/>
    <property type="molecule type" value="Genomic_DNA"/>
</dbReference>
<comment type="similarity">
    <text evidence="2">Belongs to the SAP30 family.</text>
</comment>
<dbReference type="OrthoDB" id="510958at2759"/>
<dbReference type="GO" id="GO:0005634">
    <property type="term" value="C:nucleus"/>
    <property type="evidence" value="ECO:0007669"/>
    <property type="project" value="UniProtKB-SubCell"/>
</dbReference>
<dbReference type="Pfam" id="PF13867">
    <property type="entry name" value="SAP30_Sin3_bdg"/>
    <property type="match status" value="1"/>
</dbReference>
<dbReference type="Gene3D" id="6.10.160.20">
    <property type="match status" value="1"/>
</dbReference>
<keyword evidence="10" id="KW-1185">Reference proteome</keyword>
<comment type="subcellular location">
    <subcellularLocation>
        <location evidence="1">Nucleus</location>
    </subcellularLocation>
</comment>
<evidence type="ECO:0000313" key="9">
    <source>
        <dbReference type="EMBL" id="ROT40509.1"/>
    </source>
</evidence>
<dbReference type="PANTHER" id="PTHR13286:SF23">
    <property type="entry name" value="HISTONE DEACETYLASE COMPLEX SUBUNIT SAP30 SIN3 BINDING DOMAIN-CONTAINING PROTEIN"/>
    <property type="match status" value="1"/>
</dbReference>
<dbReference type="InterPro" id="IPR024145">
    <property type="entry name" value="His_deAcase_SAP30/SAP30L"/>
</dbReference>
<protein>
    <recommendedName>
        <fullName evidence="8">Histone deacetylase complex subunit SAP30 Sin3 binding domain-containing protein</fullName>
    </recommendedName>
</protein>
<feature type="domain" description="Histone deacetylase complex subunit SAP30 Sin3 binding" evidence="8">
    <location>
        <begin position="125"/>
        <end position="157"/>
    </location>
</feature>
<feature type="compositionally biased region" description="Basic and acidic residues" evidence="7">
    <location>
        <begin position="8"/>
        <end position="24"/>
    </location>
</feature>
<dbReference type="RefSeq" id="XP_028468315.1">
    <property type="nucleotide sequence ID" value="XM_028611153.1"/>
</dbReference>
<dbReference type="STRING" id="1314773.A0A3N2Q172"/>
<reference evidence="9 10" key="1">
    <citation type="journal article" date="2018" name="Mol. Ecol.">
        <title>The obligate alkalophilic soda-lake fungus Sodiomyces alkalinus has shifted to a protein diet.</title>
        <authorList>
            <person name="Grum-Grzhimaylo A.A."/>
            <person name="Falkoski D.L."/>
            <person name="van den Heuvel J."/>
            <person name="Valero-Jimenez C.A."/>
            <person name="Min B."/>
            <person name="Choi I.G."/>
            <person name="Lipzen A."/>
            <person name="Daum C.G."/>
            <person name="Aanen D.K."/>
            <person name="Tsang A."/>
            <person name="Henrissat B."/>
            <person name="Bilanenko E.N."/>
            <person name="de Vries R.P."/>
            <person name="van Kan J.A.L."/>
            <person name="Grigoriev I.V."/>
            <person name="Debets A.J.M."/>
        </authorList>
    </citation>
    <scope>NUCLEOTIDE SEQUENCE [LARGE SCALE GENOMIC DNA]</scope>
    <source>
        <strain evidence="9 10">F11</strain>
    </source>
</reference>
<evidence type="ECO:0000256" key="4">
    <source>
        <dbReference type="ARBA" id="ARBA00023015"/>
    </source>
</evidence>
<evidence type="ECO:0000313" key="10">
    <source>
        <dbReference type="Proteomes" id="UP000272025"/>
    </source>
</evidence>
<evidence type="ECO:0000256" key="3">
    <source>
        <dbReference type="ARBA" id="ARBA00022491"/>
    </source>
</evidence>
<evidence type="ECO:0000256" key="2">
    <source>
        <dbReference type="ARBA" id="ARBA00006283"/>
    </source>
</evidence>
<dbReference type="PANTHER" id="PTHR13286">
    <property type="entry name" value="SAP30"/>
    <property type="match status" value="1"/>
</dbReference>
<dbReference type="AlphaFoldDB" id="A0A3N2Q172"/>
<evidence type="ECO:0000256" key="6">
    <source>
        <dbReference type="ARBA" id="ARBA00023242"/>
    </source>
</evidence>
<dbReference type="GeneID" id="39579631"/>
<dbReference type="InterPro" id="IPR038291">
    <property type="entry name" value="SAP30_C_sf"/>
</dbReference>
<evidence type="ECO:0000256" key="5">
    <source>
        <dbReference type="ARBA" id="ARBA00023163"/>
    </source>
</evidence>
<dbReference type="Proteomes" id="UP000272025">
    <property type="component" value="Unassembled WGS sequence"/>
</dbReference>
<feature type="region of interest" description="Disordered" evidence="7">
    <location>
        <begin position="1"/>
        <end position="72"/>
    </location>
</feature>
<feature type="compositionally biased region" description="Polar residues" evidence="7">
    <location>
        <begin position="44"/>
        <end position="58"/>
    </location>
</feature>
<name>A0A3N2Q172_SODAK</name>
<gene>
    <name evidence="9" type="ORF">SODALDRAFT_330231</name>
</gene>
<evidence type="ECO:0000256" key="1">
    <source>
        <dbReference type="ARBA" id="ARBA00004123"/>
    </source>
</evidence>
<evidence type="ECO:0000256" key="7">
    <source>
        <dbReference type="SAM" id="MobiDB-lite"/>
    </source>
</evidence>
<keyword evidence="6" id="KW-0539">Nucleus</keyword>
<proteinExistence type="inferred from homology"/>
<sequence length="178" mass="20013">MPPKSSKVGHDDGKSETTNTKEKNSSGNNHHAGNGKARRGGHSAASQPKETPNANTKTTTKEEPQAPGIDWNSFDRDALHAYCREHRINTPASFSNSYRQMILSRPGSIGLYSPTMARKREERRQSKEKLALVVRKHFNGVGVQENDVIVDFIHKVRCRSISKADRMRRPPPPFDLER</sequence>
<feature type="compositionally biased region" description="Low complexity" evidence="7">
    <location>
        <begin position="25"/>
        <end position="35"/>
    </location>
</feature>